<dbReference type="Proteomes" id="UP000054869">
    <property type="component" value="Unassembled WGS sequence"/>
</dbReference>
<dbReference type="AlphaFoldDB" id="A0A0W0VU87"/>
<gene>
    <name evidence="3" type="ORF">Llan_0750</name>
</gene>
<comment type="caution">
    <text evidence="3">The sequence shown here is derived from an EMBL/GenBank/DDBJ whole genome shotgun (WGS) entry which is preliminary data.</text>
</comment>
<dbReference type="SUPFAM" id="SSF81324">
    <property type="entry name" value="Voltage-gated potassium channels"/>
    <property type="match status" value="1"/>
</dbReference>
<feature type="transmembrane region" description="Helical" evidence="1">
    <location>
        <begin position="121"/>
        <end position="140"/>
    </location>
</feature>
<dbReference type="RefSeq" id="WP_051546097.1">
    <property type="nucleotide sequence ID" value="NZ_CAAAJD010000006.1"/>
</dbReference>
<organism evidence="3 4">
    <name type="scientific">Legionella lansingensis</name>
    <dbReference type="NCBI Taxonomy" id="45067"/>
    <lineage>
        <taxon>Bacteria</taxon>
        <taxon>Pseudomonadati</taxon>
        <taxon>Pseudomonadota</taxon>
        <taxon>Gammaproteobacteria</taxon>
        <taxon>Legionellales</taxon>
        <taxon>Legionellaceae</taxon>
        <taxon>Legionella</taxon>
    </lineage>
</organism>
<keyword evidence="1" id="KW-0472">Membrane</keyword>
<evidence type="ECO:0000256" key="1">
    <source>
        <dbReference type="SAM" id="Phobius"/>
    </source>
</evidence>
<feature type="transmembrane region" description="Helical" evidence="1">
    <location>
        <begin position="61"/>
        <end position="83"/>
    </location>
</feature>
<evidence type="ECO:0000259" key="2">
    <source>
        <dbReference type="Pfam" id="PF07885"/>
    </source>
</evidence>
<feature type="transmembrane region" description="Helical" evidence="1">
    <location>
        <begin position="89"/>
        <end position="109"/>
    </location>
</feature>
<keyword evidence="1" id="KW-0812">Transmembrane</keyword>
<dbReference type="OrthoDB" id="9813518at2"/>
<keyword evidence="4" id="KW-1185">Reference proteome</keyword>
<name>A0A0W0VU87_9GAMM</name>
<keyword evidence="1" id="KW-1133">Transmembrane helix</keyword>
<dbReference type="STRING" id="45067.Llan_0750"/>
<dbReference type="EMBL" id="LNYI01000012">
    <property type="protein sequence ID" value="KTD23615.1"/>
    <property type="molecule type" value="Genomic_DNA"/>
</dbReference>
<sequence>MGVLYNLIEKLRFLFLFAVLILFCLTKAVDAQFGFFEFGNLIFFVLIGFSLFIIGKGSKALLLLIAFLMMTEVLCVLLSFLLAHPMVELIKTFFAMLYFLLMAIVSLRYTLADKTIDVTTLFGSLTAYLFIGLAYAHLYLLIDRLDPQAFSGMLTNDSSVIYYSFITLTTVGFGDIYPKSPIAQTLSWFESLTGQAYLAIIMAQLVGRYVADTLHLKNKQ</sequence>
<evidence type="ECO:0000313" key="3">
    <source>
        <dbReference type="EMBL" id="KTD23615.1"/>
    </source>
</evidence>
<dbReference type="Gene3D" id="1.10.287.70">
    <property type="match status" value="1"/>
</dbReference>
<dbReference type="InterPro" id="IPR013099">
    <property type="entry name" value="K_chnl_dom"/>
</dbReference>
<feature type="domain" description="Potassium channel" evidence="2">
    <location>
        <begin position="128"/>
        <end position="206"/>
    </location>
</feature>
<accession>A0A0W0VU87</accession>
<protein>
    <submittedName>
        <fullName evidence="3">Ion channel</fullName>
    </submittedName>
</protein>
<dbReference type="PATRIC" id="fig|45067.4.peg.780"/>
<feature type="transmembrane region" description="Helical" evidence="1">
    <location>
        <begin position="160"/>
        <end position="177"/>
    </location>
</feature>
<proteinExistence type="predicted"/>
<dbReference type="eggNOG" id="ENOG5032Y28">
    <property type="taxonomic scope" value="Bacteria"/>
</dbReference>
<feature type="transmembrane region" description="Helical" evidence="1">
    <location>
        <begin position="38"/>
        <end position="54"/>
    </location>
</feature>
<dbReference type="Pfam" id="PF07885">
    <property type="entry name" value="Ion_trans_2"/>
    <property type="match status" value="1"/>
</dbReference>
<reference evidence="3 4" key="1">
    <citation type="submission" date="2015-11" db="EMBL/GenBank/DDBJ databases">
        <title>Genomic analysis of 38 Legionella species identifies large and diverse effector repertoires.</title>
        <authorList>
            <person name="Burstein D."/>
            <person name="Amaro F."/>
            <person name="Zusman T."/>
            <person name="Lifshitz Z."/>
            <person name="Cohen O."/>
            <person name="Gilbert J.A."/>
            <person name="Pupko T."/>
            <person name="Shuman H.A."/>
            <person name="Segal G."/>
        </authorList>
    </citation>
    <scope>NUCLEOTIDE SEQUENCE [LARGE SCALE GENOMIC DNA]</scope>
    <source>
        <strain evidence="3 4">ATCC 49751</strain>
    </source>
</reference>
<evidence type="ECO:0000313" key="4">
    <source>
        <dbReference type="Proteomes" id="UP000054869"/>
    </source>
</evidence>